<dbReference type="InterPro" id="IPR003439">
    <property type="entry name" value="ABC_transporter-like_ATP-bd"/>
</dbReference>
<gene>
    <name evidence="6" type="ORF">FGI21_10685</name>
</gene>
<evidence type="ECO:0000313" key="6">
    <source>
        <dbReference type="EMBL" id="QYM92306.1"/>
    </source>
</evidence>
<dbReference type="InterPro" id="IPR003593">
    <property type="entry name" value="AAA+_ATPase"/>
</dbReference>
<dbReference type="PANTHER" id="PTHR46743:SF2">
    <property type="entry name" value="TEICHOIC ACIDS EXPORT ATP-BINDING PROTEIN TAGH"/>
    <property type="match status" value="1"/>
</dbReference>
<dbReference type="InterPro" id="IPR050683">
    <property type="entry name" value="Bact_Polysacc_Export_ATP-bd"/>
</dbReference>
<dbReference type="InterPro" id="IPR015860">
    <property type="entry name" value="ABC_transpr_TagH-like"/>
</dbReference>
<dbReference type="PROSITE" id="PS50893">
    <property type="entry name" value="ABC_TRANSPORTER_2"/>
    <property type="match status" value="1"/>
</dbReference>
<keyword evidence="7" id="KW-1185">Reference proteome</keyword>
<dbReference type="Gene3D" id="3.40.50.300">
    <property type="entry name" value="P-loop containing nucleotide triphosphate hydrolases"/>
    <property type="match status" value="1"/>
</dbReference>
<dbReference type="GO" id="GO:0005524">
    <property type="term" value="F:ATP binding"/>
    <property type="evidence" value="ECO:0007669"/>
    <property type="project" value="UniProtKB-KW"/>
</dbReference>
<evidence type="ECO:0000313" key="7">
    <source>
        <dbReference type="Proteomes" id="UP000824976"/>
    </source>
</evidence>
<evidence type="ECO:0000256" key="4">
    <source>
        <dbReference type="ARBA" id="ARBA00022840"/>
    </source>
</evidence>
<proteinExistence type="inferred from homology"/>
<dbReference type="PROSITE" id="PS00211">
    <property type="entry name" value="ABC_TRANSPORTER_1"/>
    <property type="match status" value="1"/>
</dbReference>
<accession>A0ABX8VX06</accession>
<evidence type="ECO:0000256" key="3">
    <source>
        <dbReference type="ARBA" id="ARBA00022741"/>
    </source>
</evidence>
<name>A0ABX8VX06_9GAMM</name>
<sequence length="244" mass="27106">MARIVAEDLTLVLPLYTESNSLRSFLKDVKHKKKEKNVTLLNSLNFSLEHGDRLGLIGHNGAGKSTLLRVLSGIYQPTSGKLSVDGFIVPLLDISLGLDENLTGRQNIRLKGLFLNQGGDWLVKNEQAIIDFSELNEHIDKPVKSYSSGMKMRLAFSISMSIDADILLLDEVMAVGDIRFQIKAKEKIKEVTSKSGIVVMALHSSPAIMEMCNKAIWVENGHIRMSGESHEVVRAYDDFMHGRA</sequence>
<evidence type="ECO:0000256" key="2">
    <source>
        <dbReference type="ARBA" id="ARBA00022448"/>
    </source>
</evidence>
<comment type="similarity">
    <text evidence="1">Belongs to the ABC transporter superfamily.</text>
</comment>
<keyword evidence="3" id="KW-0547">Nucleotide-binding</keyword>
<evidence type="ECO:0000259" key="5">
    <source>
        <dbReference type="PROSITE" id="PS50893"/>
    </source>
</evidence>
<dbReference type="CDD" id="cd03220">
    <property type="entry name" value="ABC_KpsT_Wzt"/>
    <property type="match status" value="1"/>
</dbReference>
<dbReference type="SUPFAM" id="SSF52540">
    <property type="entry name" value="P-loop containing nucleoside triphosphate hydrolases"/>
    <property type="match status" value="1"/>
</dbReference>
<reference evidence="6 7" key="1">
    <citation type="submission" date="2019-06" db="EMBL/GenBank/DDBJ databases">
        <title>Complete genome of Dickeya zeae PL65.</title>
        <authorList>
            <person name="Boluk G."/>
            <person name="Arif M."/>
        </authorList>
    </citation>
    <scope>NUCLEOTIDE SEQUENCE [LARGE SCALE GENOMIC DNA]</scope>
    <source>
        <strain evidence="6 7">PL65</strain>
    </source>
</reference>
<dbReference type="Proteomes" id="UP000824976">
    <property type="component" value="Chromosome"/>
</dbReference>
<dbReference type="InterPro" id="IPR017871">
    <property type="entry name" value="ABC_transporter-like_CS"/>
</dbReference>
<dbReference type="SMART" id="SM00382">
    <property type="entry name" value="AAA"/>
    <property type="match status" value="1"/>
</dbReference>
<keyword evidence="4 6" id="KW-0067">ATP-binding</keyword>
<evidence type="ECO:0000256" key="1">
    <source>
        <dbReference type="ARBA" id="ARBA00005417"/>
    </source>
</evidence>
<feature type="domain" description="ABC transporter" evidence="5">
    <location>
        <begin position="26"/>
        <end position="244"/>
    </location>
</feature>
<organism evidence="6 7">
    <name type="scientific">Dickeya zeae</name>
    <dbReference type="NCBI Taxonomy" id="204042"/>
    <lineage>
        <taxon>Bacteria</taxon>
        <taxon>Pseudomonadati</taxon>
        <taxon>Pseudomonadota</taxon>
        <taxon>Gammaproteobacteria</taxon>
        <taxon>Enterobacterales</taxon>
        <taxon>Pectobacteriaceae</taxon>
        <taxon>Dickeya</taxon>
    </lineage>
</organism>
<dbReference type="RefSeq" id="WP_219952598.1">
    <property type="nucleotide sequence ID" value="NZ_CP040817.1"/>
</dbReference>
<dbReference type="Pfam" id="PF00005">
    <property type="entry name" value="ABC_tran"/>
    <property type="match status" value="1"/>
</dbReference>
<keyword evidence="2" id="KW-0813">Transport</keyword>
<dbReference type="InterPro" id="IPR027417">
    <property type="entry name" value="P-loop_NTPase"/>
</dbReference>
<protein>
    <submittedName>
        <fullName evidence="6">ABC transporter ATP-binding protein</fullName>
    </submittedName>
</protein>
<dbReference type="EMBL" id="CP040817">
    <property type="protein sequence ID" value="QYM92306.1"/>
    <property type="molecule type" value="Genomic_DNA"/>
</dbReference>
<dbReference type="PANTHER" id="PTHR46743">
    <property type="entry name" value="TEICHOIC ACIDS EXPORT ATP-BINDING PROTEIN TAGH"/>
    <property type="match status" value="1"/>
</dbReference>